<dbReference type="RefSeq" id="WP_124078392.1">
    <property type="nucleotide sequence ID" value="NZ_UWPJ01000009.1"/>
</dbReference>
<evidence type="ECO:0000313" key="2">
    <source>
        <dbReference type="Proteomes" id="UP000277294"/>
    </source>
</evidence>
<evidence type="ECO:0000313" key="1">
    <source>
        <dbReference type="EMBL" id="VCU69037.1"/>
    </source>
</evidence>
<keyword evidence="2" id="KW-1185">Reference proteome</keyword>
<dbReference type="AlphaFoldDB" id="A0A3P4AYB8"/>
<protein>
    <submittedName>
        <fullName evidence="1">Uncharacterized protein</fullName>
    </submittedName>
</protein>
<dbReference type="EMBL" id="UWPJ01000009">
    <property type="protein sequence ID" value="VCU69037.1"/>
    <property type="molecule type" value="Genomic_DNA"/>
</dbReference>
<proteinExistence type="predicted"/>
<organism evidence="1 2">
    <name type="scientific">Pigmentiphaga humi</name>
    <dbReference type="NCBI Taxonomy" id="2478468"/>
    <lineage>
        <taxon>Bacteria</taxon>
        <taxon>Pseudomonadati</taxon>
        <taxon>Pseudomonadota</taxon>
        <taxon>Betaproteobacteria</taxon>
        <taxon>Burkholderiales</taxon>
        <taxon>Alcaligenaceae</taxon>
        <taxon>Pigmentiphaga</taxon>
    </lineage>
</organism>
<gene>
    <name evidence="1" type="ORF">PIGHUM_01097</name>
</gene>
<reference evidence="1 2" key="1">
    <citation type="submission" date="2018-10" db="EMBL/GenBank/DDBJ databases">
        <authorList>
            <person name="Criscuolo A."/>
        </authorList>
    </citation>
    <scope>NUCLEOTIDE SEQUENCE [LARGE SCALE GENOMIC DNA]</scope>
    <source>
        <strain evidence="1">DnA1</strain>
    </source>
</reference>
<name>A0A3P4AYB8_9BURK</name>
<dbReference type="Proteomes" id="UP000277294">
    <property type="component" value="Unassembled WGS sequence"/>
</dbReference>
<accession>A0A3P4AYB8</accession>
<sequence>MGLWWVVLALAGAIGGIAAWRRRSRRQRRLYTVATRGGSLCVKCGRYVRPHARYCSHCLTEQPRGKAPPQE</sequence>